<evidence type="ECO:0000313" key="1">
    <source>
        <dbReference type="EMBL" id="KKL28562.1"/>
    </source>
</evidence>
<proteinExistence type="predicted"/>
<name>A0A0F9CQ62_9ZZZZ</name>
<protein>
    <submittedName>
        <fullName evidence="1">Uncharacterized protein</fullName>
    </submittedName>
</protein>
<dbReference type="EMBL" id="LAZR01035051">
    <property type="protein sequence ID" value="KKL28562.1"/>
    <property type="molecule type" value="Genomic_DNA"/>
</dbReference>
<gene>
    <name evidence="1" type="ORF">LCGC14_2373890</name>
</gene>
<organism evidence="1">
    <name type="scientific">marine sediment metagenome</name>
    <dbReference type="NCBI Taxonomy" id="412755"/>
    <lineage>
        <taxon>unclassified sequences</taxon>
        <taxon>metagenomes</taxon>
        <taxon>ecological metagenomes</taxon>
    </lineage>
</organism>
<accession>A0A0F9CQ62</accession>
<reference evidence="1" key="1">
    <citation type="journal article" date="2015" name="Nature">
        <title>Complex archaea that bridge the gap between prokaryotes and eukaryotes.</title>
        <authorList>
            <person name="Spang A."/>
            <person name="Saw J.H."/>
            <person name="Jorgensen S.L."/>
            <person name="Zaremba-Niedzwiedzka K."/>
            <person name="Martijn J."/>
            <person name="Lind A.E."/>
            <person name="van Eijk R."/>
            <person name="Schleper C."/>
            <person name="Guy L."/>
            <person name="Ettema T.J."/>
        </authorList>
    </citation>
    <scope>NUCLEOTIDE SEQUENCE</scope>
</reference>
<sequence length="94" mass="11085">MSRKYINDKNDRDIAWFNLDNYQYIEEQSDQDVIIEFDIRKRIFQGDLSGVASGWSINLKTVMGIEDTGLLRILLIEFLMESQVFVPIQKRLII</sequence>
<comment type="caution">
    <text evidence="1">The sequence shown here is derived from an EMBL/GenBank/DDBJ whole genome shotgun (WGS) entry which is preliminary data.</text>
</comment>
<dbReference type="AlphaFoldDB" id="A0A0F9CQ62"/>